<accession>A0A562QFY0</accession>
<gene>
    <name evidence="1" type="ORF">IQ22_01577</name>
</gene>
<evidence type="ECO:0000313" key="1">
    <source>
        <dbReference type="EMBL" id="TWI55648.1"/>
    </source>
</evidence>
<keyword evidence="2" id="KW-1185">Reference proteome</keyword>
<evidence type="ECO:0008006" key="3">
    <source>
        <dbReference type="Google" id="ProtNLM"/>
    </source>
</evidence>
<name>A0A562QFY0_9PSED</name>
<dbReference type="InterPro" id="IPR017850">
    <property type="entry name" value="Alkaline_phosphatase_core_sf"/>
</dbReference>
<dbReference type="Proteomes" id="UP000316905">
    <property type="component" value="Unassembled WGS sequence"/>
</dbReference>
<sequence length="101" mass="11153">MHGLSSSAYRNAARMADAYLSHYLSTWLAEGYQVLVTADHGMNNDRSHGGLLPEEREVPLFVFGEAFALCQAKPRQTELCGTVCELLGVPHDKTVCRELLS</sequence>
<proteinExistence type="predicted"/>
<evidence type="ECO:0000313" key="2">
    <source>
        <dbReference type="Proteomes" id="UP000316905"/>
    </source>
</evidence>
<protein>
    <recommendedName>
        <fullName evidence="3">Type I phosphodiesterase/nucleotide pyrophosphatase</fullName>
    </recommendedName>
</protein>
<organism evidence="1 2">
    <name type="scientific">Pseudomonas duriflava</name>
    <dbReference type="NCBI Taxonomy" id="459528"/>
    <lineage>
        <taxon>Bacteria</taxon>
        <taxon>Pseudomonadati</taxon>
        <taxon>Pseudomonadota</taxon>
        <taxon>Gammaproteobacteria</taxon>
        <taxon>Pseudomonadales</taxon>
        <taxon>Pseudomonadaceae</taxon>
        <taxon>Pseudomonas</taxon>
    </lineage>
</organism>
<dbReference type="Gene3D" id="3.40.720.10">
    <property type="entry name" value="Alkaline Phosphatase, subunit A"/>
    <property type="match status" value="1"/>
</dbReference>
<comment type="caution">
    <text evidence="1">The sequence shown here is derived from an EMBL/GenBank/DDBJ whole genome shotgun (WGS) entry which is preliminary data.</text>
</comment>
<dbReference type="SUPFAM" id="SSF53649">
    <property type="entry name" value="Alkaline phosphatase-like"/>
    <property type="match status" value="1"/>
</dbReference>
<reference evidence="1 2" key="1">
    <citation type="journal article" date="2015" name="Stand. Genomic Sci.">
        <title>Genomic Encyclopedia of Bacterial and Archaeal Type Strains, Phase III: the genomes of soil and plant-associated and newly described type strains.</title>
        <authorList>
            <person name="Whitman W.B."/>
            <person name="Woyke T."/>
            <person name="Klenk H.P."/>
            <person name="Zhou Y."/>
            <person name="Lilburn T.G."/>
            <person name="Beck B.J."/>
            <person name="De Vos P."/>
            <person name="Vandamme P."/>
            <person name="Eisen J.A."/>
            <person name="Garrity G."/>
            <person name="Hugenholtz P."/>
            <person name="Kyrpides N.C."/>
        </authorList>
    </citation>
    <scope>NUCLEOTIDE SEQUENCE [LARGE SCALE GENOMIC DNA]</scope>
    <source>
        <strain evidence="1 2">CGMCC 1.6858</strain>
    </source>
</reference>
<dbReference type="AlphaFoldDB" id="A0A562QFY0"/>
<dbReference type="EMBL" id="VLKY01000004">
    <property type="protein sequence ID" value="TWI55648.1"/>
    <property type="molecule type" value="Genomic_DNA"/>
</dbReference>